<dbReference type="EMBL" id="CADCUH010000139">
    <property type="protein sequence ID" value="CAA9352858.1"/>
    <property type="molecule type" value="Genomic_DNA"/>
</dbReference>
<feature type="compositionally biased region" description="Basic residues" evidence="1">
    <location>
        <begin position="62"/>
        <end position="72"/>
    </location>
</feature>
<sequence>DDAGPGGVRGRGALLRQGVYGACGVGAGLEQPEAAHPGPPQAVAGLRGAPGVTRCVPERPRLPPRHPPAHPL</sequence>
<protein>
    <submittedName>
        <fullName evidence="2">Uncharacterized protein</fullName>
    </submittedName>
</protein>
<feature type="region of interest" description="Disordered" evidence="1">
    <location>
        <begin position="46"/>
        <end position="72"/>
    </location>
</feature>
<feature type="non-terminal residue" evidence="2">
    <location>
        <position position="1"/>
    </location>
</feature>
<reference evidence="2" key="1">
    <citation type="submission" date="2020-02" db="EMBL/GenBank/DDBJ databases">
        <authorList>
            <person name="Meier V. D."/>
        </authorList>
    </citation>
    <scope>NUCLEOTIDE SEQUENCE</scope>
    <source>
        <strain evidence="2">AVDCRST_MAG36</strain>
    </source>
</reference>
<gene>
    <name evidence="2" type="ORF">AVDCRST_MAG36-2101</name>
</gene>
<accession>A0A6J4MAS9</accession>
<evidence type="ECO:0000256" key="1">
    <source>
        <dbReference type="SAM" id="MobiDB-lite"/>
    </source>
</evidence>
<name>A0A6J4MAS9_9ACTN</name>
<proteinExistence type="predicted"/>
<organism evidence="2">
    <name type="scientific">uncultured Nocardioidaceae bacterium</name>
    <dbReference type="NCBI Taxonomy" id="253824"/>
    <lineage>
        <taxon>Bacteria</taxon>
        <taxon>Bacillati</taxon>
        <taxon>Actinomycetota</taxon>
        <taxon>Actinomycetes</taxon>
        <taxon>Propionibacteriales</taxon>
        <taxon>Nocardioidaceae</taxon>
        <taxon>environmental samples</taxon>
    </lineage>
</organism>
<feature type="non-terminal residue" evidence="2">
    <location>
        <position position="72"/>
    </location>
</feature>
<evidence type="ECO:0000313" key="2">
    <source>
        <dbReference type="EMBL" id="CAA9352858.1"/>
    </source>
</evidence>
<dbReference type="AlphaFoldDB" id="A0A6J4MAS9"/>